<organism evidence="15 16">
    <name type="scientific">Hyalella azteca</name>
    <name type="common">Amphipod</name>
    <dbReference type="NCBI Taxonomy" id="294128"/>
    <lineage>
        <taxon>Eukaryota</taxon>
        <taxon>Metazoa</taxon>
        <taxon>Ecdysozoa</taxon>
        <taxon>Arthropoda</taxon>
        <taxon>Crustacea</taxon>
        <taxon>Multicrustacea</taxon>
        <taxon>Malacostraca</taxon>
        <taxon>Eumalacostraca</taxon>
        <taxon>Peracarida</taxon>
        <taxon>Amphipoda</taxon>
        <taxon>Senticaudata</taxon>
        <taxon>Talitrida</taxon>
        <taxon>Talitroidea</taxon>
        <taxon>Hyalellidae</taxon>
        <taxon>Hyalella</taxon>
    </lineage>
</organism>
<evidence type="ECO:0000256" key="11">
    <source>
        <dbReference type="ARBA" id="ARBA00023329"/>
    </source>
</evidence>
<dbReference type="GeneID" id="108682137"/>
<evidence type="ECO:0000256" key="12">
    <source>
        <dbReference type="ARBA" id="ARBA00034111"/>
    </source>
</evidence>
<evidence type="ECO:0000256" key="6">
    <source>
        <dbReference type="ARBA" id="ARBA00022692"/>
    </source>
</evidence>
<feature type="transmembrane region" description="Helical" evidence="14">
    <location>
        <begin position="49"/>
        <end position="73"/>
    </location>
</feature>
<keyword evidence="11" id="KW-0968">Cytoplasmic vesicle</keyword>
<comment type="subunit">
    <text evidence="13">Homomultimer. Associates with the dally/ magu complex.</text>
</comment>
<accession>A0A8B7PN04</accession>
<evidence type="ECO:0000256" key="3">
    <source>
        <dbReference type="ARBA" id="ARBA00016120"/>
    </source>
</evidence>
<keyword evidence="7 14" id="KW-1133">Transmembrane helix</keyword>
<gene>
    <name evidence="16" type="primary">LOC108682137</name>
</gene>
<keyword evidence="8 14" id="KW-0472">Membrane</keyword>
<dbReference type="AlphaFoldDB" id="A0A8B7PN04"/>
<keyword evidence="15" id="KW-1185">Reference proteome</keyword>
<dbReference type="OrthoDB" id="9934994at2759"/>
<evidence type="ECO:0000256" key="1">
    <source>
        <dbReference type="ARBA" id="ARBA00004644"/>
    </source>
</evidence>
<keyword evidence="4" id="KW-0109">Calcium transport</keyword>
<dbReference type="PANTHER" id="PTHR13314:SF2">
    <property type="entry name" value="CALCIUM CHANNEL FLOWER HOMOLOG"/>
    <property type="match status" value="1"/>
</dbReference>
<name>A0A8B7PN04_HYAAZ</name>
<dbReference type="OMA" id="CIELNTI"/>
<dbReference type="KEGG" id="hazt:108682137"/>
<dbReference type="Pfam" id="PF10233">
    <property type="entry name" value="Cg6151-P"/>
    <property type="match status" value="1"/>
</dbReference>
<keyword evidence="9" id="KW-0966">Cell projection</keyword>
<keyword evidence="5" id="KW-0107">Calcium channel</keyword>
<sequence>MSTMGPDANAPWYMKYGARGVGTAGGIIAMGLGFFNCLTFSAWCLVAGIYQLFAGFIVVSAEAPCCCMFIDFVQRYSKFVEERPQWQKAALYIVLSLPGIIMCQSVSIFFGSGFIFLTGVLYGMMALGRKSPKEAMMAAASRLGGGGPRAGMQPMAGGGADEATSQTAVLMEEPPAWQNNQPY</sequence>
<dbReference type="SMART" id="SM01077">
    <property type="entry name" value="Cg6151-P"/>
    <property type="match status" value="1"/>
</dbReference>
<evidence type="ECO:0000256" key="9">
    <source>
        <dbReference type="ARBA" id="ARBA00023273"/>
    </source>
</evidence>
<keyword evidence="4" id="KW-0106">Calcium</keyword>
<dbReference type="Proteomes" id="UP000694843">
    <property type="component" value="Unplaced"/>
</dbReference>
<reference evidence="16" key="1">
    <citation type="submission" date="2025-08" db="UniProtKB">
        <authorList>
            <consortium name="RefSeq"/>
        </authorList>
    </citation>
    <scope>IDENTIFICATION</scope>
    <source>
        <tissue evidence="16">Whole organism</tissue>
    </source>
</reference>
<evidence type="ECO:0000313" key="16">
    <source>
        <dbReference type="RefSeq" id="XP_018026742.1"/>
    </source>
</evidence>
<dbReference type="GO" id="GO:0005262">
    <property type="term" value="F:calcium channel activity"/>
    <property type="evidence" value="ECO:0007669"/>
    <property type="project" value="UniProtKB-KW"/>
</dbReference>
<evidence type="ECO:0000256" key="14">
    <source>
        <dbReference type="SAM" id="Phobius"/>
    </source>
</evidence>
<protein>
    <recommendedName>
        <fullName evidence="3">Calcium channel flower</fullName>
    </recommendedName>
</protein>
<evidence type="ECO:0000256" key="7">
    <source>
        <dbReference type="ARBA" id="ARBA00022989"/>
    </source>
</evidence>
<dbReference type="InterPro" id="IPR019365">
    <property type="entry name" value="TVP18/Ca-channel_flower"/>
</dbReference>
<feature type="transmembrane region" description="Helical" evidence="14">
    <location>
        <begin position="108"/>
        <end position="127"/>
    </location>
</feature>
<evidence type="ECO:0000256" key="8">
    <source>
        <dbReference type="ARBA" id="ARBA00023136"/>
    </source>
</evidence>
<evidence type="ECO:0000256" key="2">
    <source>
        <dbReference type="ARBA" id="ARBA00010023"/>
    </source>
</evidence>
<comment type="similarity">
    <text evidence="2">Belongs to the calcium channel flower family.</text>
</comment>
<evidence type="ECO:0000256" key="13">
    <source>
        <dbReference type="ARBA" id="ARBA00046506"/>
    </source>
</evidence>
<proteinExistence type="inferred from homology"/>
<dbReference type="GO" id="GO:0030672">
    <property type="term" value="C:synaptic vesicle membrane"/>
    <property type="evidence" value="ECO:0007669"/>
    <property type="project" value="UniProtKB-SubCell"/>
</dbReference>
<dbReference type="GO" id="GO:0042734">
    <property type="term" value="C:presynaptic membrane"/>
    <property type="evidence" value="ECO:0007669"/>
    <property type="project" value="UniProtKB-SubCell"/>
</dbReference>
<evidence type="ECO:0000256" key="4">
    <source>
        <dbReference type="ARBA" id="ARBA00022568"/>
    </source>
</evidence>
<dbReference type="PANTHER" id="PTHR13314">
    <property type="entry name" value="CALCIUM CHANNEL FLOWER HOMOLOG"/>
    <property type="match status" value="1"/>
</dbReference>
<comment type="subcellular location">
    <subcellularLocation>
        <location evidence="1">Cytoplasmic vesicle</location>
        <location evidence="1">Secretory vesicle</location>
        <location evidence="1">Synaptic vesicle membrane</location>
        <topology evidence="1">Multi-pass membrane protein</topology>
    </subcellularLocation>
    <subcellularLocation>
        <location evidence="12">Presynaptic cell membrane</location>
    </subcellularLocation>
</comment>
<dbReference type="RefSeq" id="XP_018026742.1">
    <property type="nucleotide sequence ID" value="XM_018171253.1"/>
</dbReference>
<dbReference type="CTD" id="39720"/>
<keyword evidence="4" id="KW-0406">Ion transport</keyword>
<evidence type="ECO:0000313" key="15">
    <source>
        <dbReference type="Proteomes" id="UP000694843"/>
    </source>
</evidence>
<evidence type="ECO:0000256" key="5">
    <source>
        <dbReference type="ARBA" id="ARBA00022673"/>
    </source>
</evidence>
<keyword evidence="10" id="KW-0407">Ion channel</keyword>
<dbReference type="GO" id="GO:0016192">
    <property type="term" value="P:vesicle-mediated transport"/>
    <property type="evidence" value="ECO:0007669"/>
    <property type="project" value="TreeGrafter"/>
</dbReference>
<evidence type="ECO:0000256" key="10">
    <source>
        <dbReference type="ARBA" id="ARBA00023303"/>
    </source>
</evidence>
<feature type="transmembrane region" description="Helical" evidence="14">
    <location>
        <begin position="21"/>
        <end position="43"/>
    </location>
</feature>
<keyword evidence="6 14" id="KW-0812">Transmembrane</keyword>
<keyword evidence="4" id="KW-0813">Transport</keyword>